<dbReference type="EMBL" id="LRBV02000011">
    <property type="status" value="NOT_ANNOTATED_CDS"/>
    <property type="molecule type" value="Genomic_DNA"/>
</dbReference>
<accession>A0A7N2N0P3</accession>
<organism evidence="2 3">
    <name type="scientific">Quercus lobata</name>
    <name type="common">Valley oak</name>
    <dbReference type="NCBI Taxonomy" id="97700"/>
    <lineage>
        <taxon>Eukaryota</taxon>
        <taxon>Viridiplantae</taxon>
        <taxon>Streptophyta</taxon>
        <taxon>Embryophyta</taxon>
        <taxon>Tracheophyta</taxon>
        <taxon>Spermatophyta</taxon>
        <taxon>Magnoliopsida</taxon>
        <taxon>eudicotyledons</taxon>
        <taxon>Gunneridae</taxon>
        <taxon>Pentapetalae</taxon>
        <taxon>rosids</taxon>
        <taxon>fabids</taxon>
        <taxon>Fagales</taxon>
        <taxon>Fagaceae</taxon>
        <taxon>Quercus</taxon>
    </lineage>
</organism>
<dbReference type="PANTHER" id="PTHR47123">
    <property type="entry name" value="F-BOX PROTEIN SKIP23"/>
    <property type="match status" value="1"/>
</dbReference>
<feature type="domain" description="F-box" evidence="1">
    <location>
        <begin position="7"/>
        <end position="48"/>
    </location>
</feature>
<dbReference type="EnsemblPlants" id="QL11p053267:mrna">
    <property type="protein sequence ID" value="QL11p053267:mrna"/>
    <property type="gene ID" value="QL11p053267"/>
</dbReference>
<sequence length="249" mass="28917">MAEWSKLPNDILLLIAKRLETHMDLLRFRSVCTSWQSSVSPRKPHWLKIPTYDTQVADHFYLLERTIYLIESRENPDQTTPPECWYSYCYDVARFSERLFAVDECRKTIAIHPTSGASIDTFCGESFFKDCLHEVFLIELNDNELMFIHKHMQIYDNVPEDPTSPENYLYCIMPNGKRLRFPIFTWENGWEQNHRKAASPILELQKGSYVLTKFDILLGLIIYGGRILAAVSNSVGCLVTSAKFDVIYG</sequence>
<dbReference type="Gene3D" id="1.20.1280.50">
    <property type="match status" value="1"/>
</dbReference>
<reference evidence="2" key="2">
    <citation type="submission" date="2021-01" db="UniProtKB">
        <authorList>
            <consortium name="EnsemblPlants"/>
        </authorList>
    </citation>
    <scope>IDENTIFICATION</scope>
</reference>
<dbReference type="InParanoid" id="A0A7N2N0P3"/>
<proteinExistence type="predicted"/>
<evidence type="ECO:0000313" key="3">
    <source>
        <dbReference type="Proteomes" id="UP000594261"/>
    </source>
</evidence>
<dbReference type="SUPFAM" id="SSF81383">
    <property type="entry name" value="F-box domain"/>
    <property type="match status" value="1"/>
</dbReference>
<reference evidence="2 3" key="1">
    <citation type="journal article" date="2016" name="G3 (Bethesda)">
        <title>First Draft Assembly and Annotation of the Genome of a California Endemic Oak Quercus lobata Nee (Fagaceae).</title>
        <authorList>
            <person name="Sork V.L."/>
            <person name="Fitz-Gibbon S.T."/>
            <person name="Puiu D."/>
            <person name="Crepeau M."/>
            <person name="Gugger P.F."/>
            <person name="Sherman R."/>
            <person name="Stevens K."/>
            <person name="Langley C.H."/>
            <person name="Pellegrini M."/>
            <person name="Salzberg S.L."/>
        </authorList>
    </citation>
    <scope>NUCLEOTIDE SEQUENCE [LARGE SCALE GENOMIC DNA]</scope>
    <source>
        <strain evidence="2 3">cv. SW786</strain>
    </source>
</reference>
<dbReference type="Gramene" id="QL11p053267:mrna">
    <property type="protein sequence ID" value="QL11p053267:mrna"/>
    <property type="gene ID" value="QL11p053267"/>
</dbReference>
<name>A0A7N2N0P3_QUELO</name>
<dbReference type="InterPro" id="IPR051304">
    <property type="entry name" value="SCF_F-box_domain"/>
</dbReference>
<dbReference type="Proteomes" id="UP000594261">
    <property type="component" value="Chromosome 11"/>
</dbReference>
<dbReference type="InterPro" id="IPR036047">
    <property type="entry name" value="F-box-like_dom_sf"/>
</dbReference>
<evidence type="ECO:0000313" key="2">
    <source>
        <dbReference type="EnsemblPlants" id="QL11p053267:mrna"/>
    </source>
</evidence>
<dbReference type="PANTHER" id="PTHR47123:SF15">
    <property type="entry name" value="F-BOX PROTEIN SKIP23"/>
    <property type="match status" value="1"/>
</dbReference>
<dbReference type="CDD" id="cd09917">
    <property type="entry name" value="F-box_SF"/>
    <property type="match status" value="1"/>
</dbReference>
<keyword evidence="3" id="KW-1185">Reference proteome</keyword>
<dbReference type="Pfam" id="PF12937">
    <property type="entry name" value="F-box-like"/>
    <property type="match status" value="1"/>
</dbReference>
<dbReference type="InterPro" id="IPR001810">
    <property type="entry name" value="F-box_dom"/>
</dbReference>
<protein>
    <recommendedName>
        <fullName evidence="1">F-box domain-containing protein</fullName>
    </recommendedName>
</protein>
<dbReference type="AlphaFoldDB" id="A0A7N2N0P3"/>
<evidence type="ECO:0000259" key="1">
    <source>
        <dbReference type="SMART" id="SM00256"/>
    </source>
</evidence>
<dbReference type="SMART" id="SM00256">
    <property type="entry name" value="FBOX"/>
    <property type="match status" value="1"/>
</dbReference>